<dbReference type="Gene3D" id="1.20.1070.10">
    <property type="entry name" value="Rhodopsin 7-helix transmembrane proteins"/>
    <property type="match status" value="1"/>
</dbReference>
<dbReference type="PRINTS" id="PR01127">
    <property type="entry name" value="DIUHORMONER"/>
</dbReference>
<dbReference type="eggNOG" id="KOG4564">
    <property type="taxonomic scope" value="Eukaryota"/>
</dbReference>
<dbReference type="GO" id="GO:0008036">
    <property type="term" value="F:diuretic hormone receptor activity"/>
    <property type="evidence" value="ECO:0007669"/>
    <property type="project" value="InterPro"/>
</dbReference>
<feature type="region of interest" description="Disordered" evidence="13">
    <location>
        <begin position="36"/>
        <end position="68"/>
    </location>
</feature>
<dbReference type="GO" id="GO:0005886">
    <property type="term" value="C:plasma membrane"/>
    <property type="evidence" value="ECO:0007669"/>
    <property type="project" value="UniProtKB-SubCell"/>
</dbReference>
<feature type="transmembrane region" description="Helical" evidence="14">
    <location>
        <begin position="407"/>
        <end position="430"/>
    </location>
</feature>
<keyword evidence="5 14" id="KW-1133">Transmembrane helix</keyword>
<dbReference type="Pfam" id="PF02793">
    <property type="entry name" value="HRM"/>
    <property type="match status" value="1"/>
</dbReference>
<dbReference type="PROSITE" id="PS00650">
    <property type="entry name" value="G_PROTEIN_RECEP_F2_2"/>
    <property type="match status" value="1"/>
</dbReference>
<comment type="function">
    <text evidence="11">Receptor for the insect diurectic hormone. The activity of this receptor is mediated by G proteins which activate adenylyl cyclase.</text>
</comment>
<evidence type="ECO:0000256" key="6">
    <source>
        <dbReference type="ARBA" id="ARBA00023040"/>
    </source>
</evidence>
<accession>T1J1F1</accession>
<evidence type="ECO:0000256" key="13">
    <source>
        <dbReference type="SAM" id="MobiDB-lite"/>
    </source>
</evidence>
<dbReference type="InterPro" id="IPR000832">
    <property type="entry name" value="GPCR_2_secretin-like"/>
</dbReference>
<dbReference type="GO" id="GO:0008528">
    <property type="term" value="F:G protein-coupled peptide receptor activity"/>
    <property type="evidence" value="ECO:0007669"/>
    <property type="project" value="TreeGrafter"/>
</dbReference>
<dbReference type="Pfam" id="PF00002">
    <property type="entry name" value="7tm_2"/>
    <property type="match status" value="1"/>
</dbReference>
<evidence type="ECO:0000256" key="8">
    <source>
        <dbReference type="ARBA" id="ARBA00023170"/>
    </source>
</evidence>
<dbReference type="SMART" id="SM00008">
    <property type="entry name" value="HormR"/>
    <property type="match status" value="1"/>
</dbReference>
<feature type="transmembrane region" description="Helical" evidence="14">
    <location>
        <begin position="281"/>
        <end position="302"/>
    </location>
</feature>
<evidence type="ECO:0000256" key="12">
    <source>
        <dbReference type="ARBA" id="ARBA00071387"/>
    </source>
</evidence>
<dbReference type="EMBL" id="JH431784">
    <property type="status" value="NOT_ANNOTATED_CDS"/>
    <property type="molecule type" value="Genomic_DNA"/>
</dbReference>
<name>T1J1F1_STRMM</name>
<dbReference type="InterPro" id="IPR002001">
    <property type="entry name" value="GPCR_2_diuretic_rcpt"/>
</dbReference>
<feature type="signal peptide" evidence="15">
    <location>
        <begin position="1"/>
        <end position="16"/>
    </location>
</feature>
<dbReference type="GO" id="GO:0017046">
    <property type="term" value="F:peptide hormone binding"/>
    <property type="evidence" value="ECO:0007669"/>
    <property type="project" value="TreeGrafter"/>
</dbReference>
<keyword evidence="9" id="KW-0325">Glycoprotein</keyword>
<dbReference type="InterPro" id="IPR050332">
    <property type="entry name" value="GPCR_2"/>
</dbReference>
<keyword evidence="15" id="KW-0732">Signal</keyword>
<evidence type="ECO:0000259" key="17">
    <source>
        <dbReference type="PROSITE" id="PS50261"/>
    </source>
</evidence>
<dbReference type="GO" id="GO:0007166">
    <property type="term" value="P:cell surface receptor signaling pathway"/>
    <property type="evidence" value="ECO:0007669"/>
    <property type="project" value="InterPro"/>
</dbReference>
<keyword evidence="6" id="KW-0297">G-protein coupled receptor</keyword>
<dbReference type="InterPro" id="IPR017983">
    <property type="entry name" value="GPCR_2_secretin-like_CS"/>
</dbReference>
<comment type="subcellular location">
    <subcellularLocation>
        <location evidence="1">Cell membrane</location>
        <topology evidence="1">Multi-pass membrane protein</topology>
    </subcellularLocation>
</comment>
<dbReference type="PROSITE" id="PS50261">
    <property type="entry name" value="G_PROTEIN_RECEP_F2_4"/>
    <property type="match status" value="1"/>
</dbReference>
<evidence type="ECO:0000256" key="9">
    <source>
        <dbReference type="ARBA" id="ARBA00023180"/>
    </source>
</evidence>
<protein>
    <recommendedName>
        <fullName evidence="12">Diuretic hormone receptor</fullName>
    </recommendedName>
</protein>
<evidence type="ECO:0000256" key="4">
    <source>
        <dbReference type="ARBA" id="ARBA00022692"/>
    </source>
</evidence>
<feature type="transmembrane region" description="Helical" evidence="14">
    <location>
        <begin position="256"/>
        <end position="274"/>
    </location>
</feature>
<dbReference type="PRINTS" id="PR00249">
    <property type="entry name" value="GPCRSECRETIN"/>
</dbReference>
<dbReference type="AlphaFoldDB" id="T1J1F1"/>
<dbReference type="PANTHER" id="PTHR45620:SF15">
    <property type="entry name" value="DIURETIC HORMONE 44 RECEPTOR 1-RELATED"/>
    <property type="match status" value="1"/>
</dbReference>
<dbReference type="InterPro" id="IPR001879">
    <property type="entry name" value="GPCR_2_extracellular_dom"/>
</dbReference>
<dbReference type="PANTHER" id="PTHR45620">
    <property type="entry name" value="PDF RECEPTOR-LIKE PROTEIN-RELATED"/>
    <property type="match status" value="1"/>
</dbReference>
<dbReference type="PROSITE" id="PS50227">
    <property type="entry name" value="G_PROTEIN_RECEP_F2_3"/>
    <property type="match status" value="1"/>
</dbReference>
<dbReference type="Proteomes" id="UP000014500">
    <property type="component" value="Unassembled WGS sequence"/>
</dbReference>
<organism evidence="18 19">
    <name type="scientific">Strigamia maritima</name>
    <name type="common">European centipede</name>
    <name type="synonym">Geophilus maritimus</name>
    <dbReference type="NCBI Taxonomy" id="126957"/>
    <lineage>
        <taxon>Eukaryota</taxon>
        <taxon>Metazoa</taxon>
        <taxon>Ecdysozoa</taxon>
        <taxon>Arthropoda</taxon>
        <taxon>Myriapoda</taxon>
        <taxon>Chilopoda</taxon>
        <taxon>Pleurostigmophora</taxon>
        <taxon>Geophilomorpha</taxon>
        <taxon>Linotaeniidae</taxon>
        <taxon>Strigamia</taxon>
    </lineage>
</organism>
<feature type="chain" id="PRO_5004579117" description="Diuretic hormone receptor" evidence="15">
    <location>
        <begin position="17"/>
        <end position="512"/>
    </location>
</feature>
<evidence type="ECO:0000256" key="2">
    <source>
        <dbReference type="ARBA" id="ARBA00005314"/>
    </source>
</evidence>
<keyword evidence="19" id="KW-1185">Reference proteome</keyword>
<dbReference type="SUPFAM" id="SSF111418">
    <property type="entry name" value="Hormone receptor domain"/>
    <property type="match status" value="1"/>
</dbReference>
<evidence type="ECO:0000259" key="16">
    <source>
        <dbReference type="PROSITE" id="PS50227"/>
    </source>
</evidence>
<keyword evidence="7 14" id="KW-0472">Membrane</keyword>
<dbReference type="EnsemblMetazoa" id="SMAR007370-RA">
    <property type="protein sequence ID" value="SMAR007370-PA"/>
    <property type="gene ID" value="SMAR007370"/>
</dbReference>
<dbReference type="GO" id="GO:0007188">
    <property type="term" value="P:adenylate cyclase-modulating G protein-coupled receptor signaling pathway"/>
    <property type="evidence" value="ECO:0007669"/>
    <property type="project" value="TreeGrafter"/>
</dbReference>
<dbReference type="InterPro" id="IPR036445">
    <property type="entry name" value="GPCR_2_extracell_dom_sf"/>
</dbReference>
<evidence type="ECO:0000256" key="14">
    <source>
        <dbReference type="SAM" id="Phobius"/>
    </source>
</evidence>
<dbReference type="PhylomeDB" id="T1J1F1"/>
<evidence type="ECO:0000313" key="19">
    <source>
        <dbReference type="Proteomes" id="UP000014500"/>
    </source>
</evidence>
<evidence type="ECO:0000256" key="5">
    <source>
        <dbReference type="ARBA" id="ARBA00022989"/>
    </source>
</evidence>
<evidence type="ECO:0000256" key="1">
    <source>
        <dbReference type="ARBA" id="ARBA00004651"/>
    </source>
</evidence>
<reference evidence="18" key="2">
    <citation type="submission" date="2015-02" db="UniProtKB">
        <authorList>
            <consortium name="EnsemblMetazoa"/>
        </authorList>
    </citation>
    <scope>IDENTIFICATION</scope>
</reference>
<sequence length="512" mass="58163">YYWLLALFLDGATCIAAPEWFTQLPRFDPSVAVRNLRKKQHPDPDSSSEEISEKNLMGSSDTDDRDNLSNTSNALWKHPLCQEEMQLVSSDGSCNASYDGISCWPSSNPGTLVVIPCFAEFNKIKYDITENATRACFANGTWENNSNYSNCKPLLHFHDIPLDEWDVNNHTLVIYFIGYSLSLAALLVALGIFICFKHPLMPRNLRCLKNTFHANLMVTYVLVNVTWILTATSHTTNQTCTCVLLIFLYYFKGTNFFWMFVEGFYLYIAVVQTFHVGKVKFYIYMLIGWGIPAIVVATWVAVKAELVEDNQGQGSSLGPIAKKCPWIQAHNYDFIFICPILLVLFINVLFLIKIVWVLITKLRVSTPEAQQYRYRKATKALLVLIPLLGVTYILFLAAPATGIWSAIFAYIRSILLSTQGFTVSVLYCFLNNEVRQTLRRHWTRWREKQSLGYNSRMSLRSFHDSTQTQCVRLNSIGLGRGDGESVSVTNTTYLGNGYSKVETSEFKHVTAV</sequence>
<evidence type="ECO:0000313" key="18">
    <source>
        <dbReference type="EnsemblMetazoa" id="SMAR007370-PA"/>
    </source>
</evidence>
<keyword evidence="3" id="KW-1003">Cell membrane</keyword>
<dbReference type="Gene3D" id="4.10.1240.10">
    <property type="entry name" value="GPCR, family 2, extracellular hormone receptor domain"/>
    <property type="match status" value="1"/>
</dbReference>
<dbReference type="OMA" id="WGCPAIC"/>
<keyword evidence="8" id="KW-0675">Receptor</keyword>
<evidence type="ECO:0000256" key="10">
    <source>
        <dbReference type="ARBA" id="ARBA00023224"/>
    </source>
</evidence>
<evidence type="ECO:0000256" key="11">
    <source>
        <dbReference type="ARBA" id="ARBA00054836"/>
    </source>
</evidence>
<feature type="transmembrane region" description="Helical" evidence="14">
    <location>
        <begin position="334"/>
        <end position="359"/>
    </location>
</feature>
<reference evidence="19" key="1">
    <citation type="submission" date="2011-05" db="EMBL/GenBank/DDBJ databases">
        <authorList>
            <person name="Richards S.R."/>
            <person name="Qu J."/>
            <person name="Jiang H."/>
            <person name="Jhangiani S.N."/>
            <person name="Agravi P."/>
            <person name="Goodspeed R."/>
            <person name="Gross S."/>
            <person name="Mandapat C."/>
            <person name="Jackson L."/>
            <person name="Mathew T."/>
            <person name="Pu L."/>
            <person name="Thornton R."/>
            <person name="Saada N."/>
            <person name="Wilczek-Boney K.B."/>
            <person name="Lee S."/>
            <person name="Kovar C."/>
            <person name="Wu Y."/>
            <person name="Scherer S.E."/>
            <person name="Worley K.C."/>
            <person name="Muzny D.M."/>
            <person name="Gibbs R."/>
        </authorList>
    </citation>
    <scope>NUCLEOTIDE SEQUENCE</scope>
    <source>
        <strain evidence="19">Brora</strain>
    </source>
</reference>
<comment type="similarity">
    <text evidence="2">Belongs to the G-protein coupled receptor 2 family.</text>
</comment>
<dbReference type="FunFam" id="1.20.1070.10:FF:000155">
    <property type="entry name" value="diuretic hormone receptor isoform X1"/>
    <property type="match status" value="1"/>
</dbReference>
<proteinExistence type="inferred from homology"/>
<feature type="domain" description="G-protein coupled receptors family 2 profile 1" evidence="16">
    <location>
        <begin position="80"/>
        <end position="155"/>
    </location>
</feature>
<feature type="transmembrane region" description="Helical" evidence="14">
    <location>
        <begin position="172"/>
        <end position="196"/>
    </location>
</feature>
<evidence type="ECO:0000256" key="7">
    <source>
        <dbReference type="ARBA" id="ARBA00023136"/>
    </source>
</evidence>
<feature type="domain" description="G-protein coupled receptors family 2 profile 2" evidence="17">
    <location>
        <begin position="171"/>
        <end position="431"/>
    </location>
</feature>
<dbReference type="InterPro" id="IPR017981">
    <property type="entry name" value="GPCR_2-like_7TM"/>
</dbReference>
<feature type="transmembrane region" description="Helical" evidence="14">
    <location>
        <begin position="380"/>
        <end position="401"/>
    </location>
</feature>
<evidence type="ECO:0000256" key="3">
    <source>
        <dbReference type="ARBA" id="ARBA00022475"/>
    </source>
</evidence>
<dbReference type="HOGENOM" id="CLU_002753_4_1_1"/>
<keyword evidence="4 14" id="KW-0812">Transmembrane</keyword>
<evidence type="ECO:0000256" key="15">
    <source>
        <dbReference type="SAM" id="SignalP"/>
    </source>
</evidence>
<dbReference type="SUPFAM" id="SSF81321">
    <property type="entry name" value="Family A G protein-coupled receptor-like"/>
    <property type="match status" value="1"/>
</dbReference>
<dbReference type="STRING" id="126957.T1J1F1"/>
<feature type="transmembrane region" description="Helical" evidence="14">
    <location>
        <begin position="217"/>
        <end position="250"/>
    </location>
</feature>
<keyword evidence="10" id="KW-0807">Transducer</keyword>